<dbReference type="EMBL" id="CAUOFW020001724">
    <property type="protein sequence ID" value="CAK9147760.1"/>
    <property type="molecule type" value="Genomic_DNA"/>
</dbReference>
<dbReference type="InterPro" id="IPR036396">
    <property type="entry name" value="Cyt_P450_sf"/>
</dbReference>
<proteinExistence type="inferred from homology"/>
<evidence type="ECO:0000256" key="4">
    <source>
        <dbReference type="ARBA" id="ARBA00022617"/>
    </source>
</evidence>
<dbReference type="PRINTS" id="PR00463">
    <property type="entry name" value="EP450I"/>
</dbReference>
<evidence type="ECO:0000256" key="7">
    <source>
        <dbReference type="ARBA" id="ARBA00023004"/>
    </source>
</evidence>
<dbReference type="PANTHER" id="PTHR47943">
    <property type="entry name" value="CYTOCHROME P450 93A3-LIKE"/>
    <property type="match status" value="1"/>
</dbReference>
<dbReference type="Proteomes" id="UP001642360">
    <property type="component" value="Unassembled WGS sequence"/>
</dbReference>
<dbReference type="Pfam" id="PF00067">
    <property type="entry name" value="p450"/>
    <property type="match status" value="1"/>
</dbReference>
<evidence type="ECO:0000256" key="6">
    <source>
        <dbReference type="ARBA" id="ARBA00023002"/>
    </source>
</evidence>
<keyword evidence="6" id="KW-0560">Oxidoreductase</keyword>
<name>A0ABC8RT73_9AQUA</name>
<keyword evidence="5" id="KW-0479">Metal-binding</keyword>
<evidence type="ECO:0008006" key="12">
    <source>
        <dbReference type="Google" id="ProtNLM"/>
    </source>
</evidence>
<keyword evidence="7" id="KW-0408">Iron</keyword>
<comment type="caution">
    <text evidence="10">The sequence shown here is derived from an EMBL/GenBank/DDBJ whole genome shotgun (WGS) entry which is preliminary data.</text>
</comment>
<comment type="similarity">
    <text evidence="3">Belongs to the cytochrome P450 family.</text>
</comment>
<evidence type="ECO:0000256" key="3">
    <source>
        <dbReference type="ARBA" id="ARBA00010617"/>
    </source>
</evidence>
<evidence type="ECO:0000256" key="9">
    <source>
        <dbReference type="ARBA" id="ARBA00023136"/>
    </source>
</evidence>
<gene>
    <name evidence="10" type="ORF">ILEXP_LOCUS15700</name>
</gene>
<keyword evidence="9" id="KW-0472">Membrane</keyword>
<dbReference type="PANTHER" id="PTHR47943:SF9">
    <property type="entry name" value="CYTOCHROME P450"/>
    <property type="match status" value="1"/>
</dbReference>
<evidence type="ECO:0000313" key="11">
    <source>
        <dbReference type="Proteomes" id="UP001642360"/>
    </source>
</evidence>
<evidence type="ECO:0000256" key="8">
    <source>
        <dbReference type="ARBA" id="ARBA00023033"/>
    </source>
</evidence>
<evidence type="ECO:0000256" key="1">
    <source>
        <dbReference type="ARBA" id="ARBA00001971"/>
    </source>
</evidence>
<sequence length="319" mass="35654">MSPFTLAIISLFLAALWSFIYLRRIASPSITRKNGRRLPPGPRGLPVIGNLHMLGNLPHRRLHEMSKKYGPIMSLRLGHVPTIVVSSPAAAEIFLKTHDTVFASRPKVQAAEVLSYGTKGMAFTQYGPYWRNVRKFCTLELLSATKIESLSGMRREELGLLVESLKKAAAAREVVDVSEKVAGLIEDMTYRMLFGRSKDDRFDLKAVIQEALELAGAFNLSDYVPIFKPLDLQGFNRRFKAISKVLDQIMEVIINEHEQDASRGLQNHDKDFIDVMISLMNKSTNTHDQAKRLSWDAFGVNQRKIGGGSVSALLQLGVT</sequence>
<reference evidence="10 11" key="1">
    <citation type="submission" date="2024-02" db="EMBL/GenBank/DDBJ databases">
        <authorList>
            <person name="Vignale AGUSTIN F."/>
            <person name="Sosa J E."/>
            <person name="Modenutti C."/>
        </authorList>
    </citation>
    <scope>NUCLEOTIDE SEQUENCE [LARGE SCALE GENOMIC DNA]</scope>
</reference>
<comment type="subcellular location">
    <subcellularLocation>
        <location evidence="2">Membrane</location>
    </subcellularLocation>
</comment>
<protein>
    <recommendedName>
        <fullName evidence="12">Cytochrome P450</fullName>
    </recommendedName>
</protein>
<organism evidence="10 11">
    <name type="scientific">Ilex paraguariensis</name>
    <name type="common">yerba mate</name>
    <dbReference type="NCBI Taxonomy" id="185542"/>
    <lineage>
        <taxon>Eukaryota</taxon>
        <taxon>Viridiplantae</taxon>
        <taxon>Streptophyta</taxon>
        <taxon>Embryophyta</taxon>
        <taxon>Tracheophyta</taxon>
        <taxon>Spermatophyta</taxon>
        <taxon>Magnoliopsida</taxon>
        <taxon>eudicotyledons</taxon>
        <taxon>Gunneridae</taxon>
        <taxon>Pentapetalae</taxon>
        <taxon>asterids</taxon>
        <taxon>campanulids</taxon>
        <taxon>Aquifoliales</taxon>
        <taxon>Aquifoliaceae</taxon>
        <taxon>Ilex</taxon>
    </lineage>
</organism>
<dbReference type="Gene3D" id="1.10.630.10">
    <property type="entry name" value="Cytochrome P450"/>
    <property type="match status" value="1"/>
</dbReference>
<keyword evidence="8" id="KW-0503">Monooxygenase</keyword>
<dbReference type="AlphaFoldDB" id="A0ABC8RT73"/>
<keyword evidence="4" id="KW-0349">Heme</keyword>
<accession>A0ABC8RT73</accession>
<evidence type="ECO:0000313" key="10">
    <source>
        <dbReference type="EMBL" id="CAK9147760.1"/>
    </source>
</evidence>
<dbReference type="GO" id="GO:0046872">
    <property type="term" value="F:metal ion binding"/>
    <property type="evidence" value="ECO:0007669"/>
    <property type="project" value="UniProtKB-KW"/>
</dbReference>
<dbReference type="InterPro" id="IPR002401">
    <property type="entry name" value="Cyt_P450_E_grp-I"/>
</dbReference>
<dbReference type="GO" id="GO:0016020">
    <property type="term" value="C:membrane"/>
    <property type="evidence" value="ECO:0007669"/>
    <property type="project" value="UniProtKB-SubCell"/>
</dbReference>
<evidence type="ECO:0000256" key="5">
    <source>
        <dbReference type="ARBA" id="ARBA00022723"/>
    </source>
</evidence>
<keyword evidence="11" id="KW-1185">Reference proteome</keyword>
<comment type="cofactor">
    <cofactor evidence="1">
        <name>heme</name>
        <dbReference type="ChEBI" id="CHEBI:30413"/>
    </cofactor>
</comment>
<dbReference type="InterPro" id="IPR001128">
    <property type="entry name" value="Cyt_P450"/>
</dbReference>
<dbReference type="GO" id="GO:0004497">
    <property type="term" value="F:monooxygenase activity"/>
    <property type="evidence" value="ECO:0007669"/>
    <property type="project" value="UniProtKB-KW"/>
</dbReference>
<dbReference type="SUPFAM" id="SSF48264">
    <property type="entry name" value="Cytochrome P450"/>
    <property type="match status" value="1"/>
</dbReference>
<evidence type="ECO:0000256" key="2">
    <source>
        <dbReference type="ARBA" id="ARBA00004370"/>
    </source>
</evidence>